<gene>
    <name evidence="9" type="primary">dnaX</name>
    <name evidence="13" type="ORF">HMPREF9336_04300</name>
</gene>
<dbReference type="AlphaFoldDB" id="U1LMI2"/>
<evidence type="ECO:0000259" key="11">
    <source>
        <dbReference type="Pfam" id="PF12169"/>
    </source>
</evidence>
<evidence type="ECO:0000256" key="9">
    <source>
        <dbReference type="RuleBase" id="RU364063"/>
    </source>
</evidence>
<dbReference type="Pfam" id="PF12169">
    <property type="entry name" value="DNA_pol3_gamma3"/>
    <property type="match status" value="1"/>
</dbReference>
<feature type="compositionally biased region" description="Low complexity" evidence="10">
    <location>
        <begin position="326"/>
        <end position="340"/>
    </location>
</feature>
<keyword evidence="2 9" id="KW-0808">Transferase</keyword>
<dbReference type="InterPro" id="IPR022754">
    <property type="entry name" value="DNA_pol_III_gamma-3"/>
</dbReference>
<dbReference type="Gene3D" id="1.20.272.10">
    <property type="match status" value="1"/>
</dbReference>
<dbReference type="GO" id="GO:0006261">
    <property type="term" value="P:DNA-templated DNA replication"/>
    <property type="evidence" value="ECO:0007669"/>
    <property type="project" value="TreeGrafter"/>
</dbReference>
<dbReference type="CDD" id="cd18137">
    <property type="entry name" value="HLD_clamp_pol_III_gamma_tau"/>
    <property type="match status" value="1"/>
</dbReference>
<comment type="function">
    <text evidence="9">DNA polymerase III is a complex, multichain enzyme responsible for most of the replicative synthesis in bacteria. This DNA polymerase also exhibits 3' to 5' exonuclease activity.</text>
</comment>
<dbReference type="InterPro" id="IPR027417">
    <property type="entry name" value="P-loop_NTPase"/>
</dbReference>
<dbReference type="SUPFAM" id="SSF48019">
    <property type="entry name" value="post-AAA+ oligomerization domain-like"/>
    <property type="match status" value="1"/>
</dbReference>
<dbReference type="InterPro" id="IPR045085">
    <property type="entry name" value="HLD_clamp_pol_III_gamma_tau"/>
</dbReference>
<dbReference type="GO" id="GO:0046872">
    <property type="term" value="F:metal ion binding"/>
    <property type="evidence" value="ECO:0007669"/>
    <property type="project" value="UniProtKB-KW"/>
</dbReference>
<keyword evidence="3 9" id="KW-0548">Nucleotidyltransferase</keyword>
<dbReference type="Pfam" id="PF13177">
    <property type="entry name" value="DNA_pol3_delta2"/>
    <property type="match status" value="1"/>
</dbReference>
<evidence type="ECO:0000256" key="3">
    <source>
        <dbReference type="ARBA" id="ARBA00022695"/>
    </source>
</evidence>
<evidence type="ECO:0000256" key="5">
    <source>
        <dbReference type="ARBA" id="ARBA00022723"/>
    </source>
</evidence>
<evidence type="ECO:0000313" key="14">
    <source>
        <dbReference type="Proteomes" id="UP000004816"/>
    </source>
</evidence>
<dbReference type="HOGENOM" id="CLU_006229_3_5_11"/>
<dbReference type="InterPro" id="IPR050238">
    <property type="entry name" value="DNA_Rep/Repair_Clamp_Loader"/>
</dbReference>
<keyword evidence="9" id="KW-0239">DNA-directed DNA polymerase</keyword>
<reference evidence="13 14" key="1">
    <citation type="journal article" date="2011" name="Stand. Genomic Sci.">
        <title>High quality draft genome sequence of Segniliparus rugosus CDC 945(T)= (ATCC BAA-974(T)).</title>
        <authorList>
            <person name="Earl A.M."/>
            <person name="Desjardins C.A."/>
            <person name="Fitzgerald M.G."/>
            <person name="Arachchi H.M."/>
            <person name="Zeng Q."/>
            <person name="Mehta T."/>
            <person name="Griggs A."/>
            <person name="Birren B.W."/>
            <person name="Toney N.C."/>
            <person name="Carr J."/>
            <person name="Posey J."/>
            <person name="Butler W.R."/>
        </authorList>
    </citation>
    <scope>NUCLEOTIDE SEQUENCE [LARGE SCALE GENOMIC DNA]</scope>
    <source>
        <strain evidence="14">ATCC BAA-974 / DSM 45345 / CCUG 50838 / CIP 108380 / JCM 13579 / CDC 945</strain>
    </source>
</reference>
<evidence type="ECO:0000256" key="6">
    <source>
        <dbReference type="ARBA" id="ARBA00022741"/>
    </source>
</evidence>
<dbReference type="InterPro" id="IPR012763">
    <property type="entry name" value="DNA_pol_III_sug/sutau_N"/>
</dbReference>
<dbReference type="STRING" id="679197.HMPREF9336_04300"/>
<feature type="domain" description="DNA polymerase III gamma subunit" evidence="11">
    <location>
        <begin position="177"/>
        <end position="303"/>
    </location>
</feature>
<comment type="subunit">
    <text evidence="9">DNA polymerase III contains a core (composed of alpha, epsilon and theta chains) that associates with a tau subunit. This core dimerizes to form the POLIII' complex. PolIII' associates with the gamma complex (composed of gamma, delta, delta', psi and chi chains) and with the beta chain to form the complete DNA polymerase III complex.</text>
</comment>
<sequence length="568" mass="60424">MNCERGPTANPCGVCESCLALAEGGPGSVDVIELDAASHGGVDDTRDLRDRAFYAPARSTKRVFIIDEAHMVTTAGFNALLKIVEEPPPHLIFVFATTEPEKVLPTIRSRTHHYPFRLLPPKTLRELLVKVVEAEQMTVEHDVYPLVIRASGGSPRDALSILDQLMSGAENATVTYSSAVGLLGVTNTSLIDGAVSALAAGDGAALFTVVDQCVNAGGDPRRFAVDLLDRLRDLIVVQSVPNALEQGLVDAPVDAWPQRREQAEGFGQATLARCAQTLHTGITEMRGATSPRLLLEVVCARMLLPLEDSAALVARLERLERGGGAPAPAAAPAARPSSEPSAPPRSESPEPVARDAPREPGPAQRRPEPPPLPPEPEREPEREAPRPVAEKPGPAPAPSRQPAAPAGSLHEIWAKALGQIRERSRVAYALLEGAPAPELRGDELVIRQASSALATRLSDPKVLDMVSSALHEAAGVRWRVVCERGAAPSAPPPPPAQEPPAFPREQEEAPEPPSAQARRAFAQRRSEPAAPEPEPEAESSPQQQDRPAPPQDALALLTTQLGAKPLKS</sequence>
<keyword evidence="8 9" id="KW-0067">ATP-binding</keyword>
<comment type="similarity">
    <text evidence="1 9">Belongs to the DnaX/STICHEL family.</text>
</comment>
<feature type="compositionally biased region" description="Basic and acidic residues" evidence="10">
    <location>
        <begin position="375"/>
        <end position="389"/>
    </location>
</feature>
<dbReference type="NCBIfam" id="TIGR02397">
    <property type="entry name" value="dnaX_nterm"/>
    <property type="match status" value="1"/>
</dbReference>
<dbReference type="GO" id="GO:0005524">
    <property type="term" value="F:ATP binding"/>
    <property type="evidence" value="ECO:0007669"/>
    <property type="project" value="UniProtKB-KW"/>
</dbReference>
<dbReference type="SUPFAM" id="SSF52540">
    <property type="entry name" value="P-loop containing nucleoside triphosphate hydrolases"/>
    <property type="match status" value="1"/>
</dbReference>
<dbReference type="FunFam" id="1.20.272.10:FF:000003">
    <property type="entry name" value="DNA polymerase III subunit gamma/tau"/>
    <property type="match status" value="1"/>
</dbReference>
<protein>
    <recommendedName>
        <fullName evidence="9">DNA polymerase III subunit gamma/tau</fullName>
        <ecNumber evidence="9">2.7.7.7</ecNumber>
    </recommendedName>
</protein>
<comment type="catalytic activity">
    <reaction evidence="9">
        <text>DNA(n) + a 2'-deoxyribonucleoside 5'-triphosphate = DNA(n+1) + diphosphate</text>
        <dbReference type="Rhea" id="RHEA:22508"/>
        <dbReference type="Rhea" id="RHEA-COMP:17339"/>
        <dbReference type="Rhea" id="RHEA-COMP:17340"/>
        <dbReference type="ChEBI" id="CHEBI:33019"/>
        <dbReference type="ChEBI" id="CHEBI:61560"/>
        <dbReference type="ChEBI" id="CHEBI:173112"/>
        <dbReference type="EC" id="2.7.7.7"/>
    </reaction>
</comment>
<feature type="domain" description="DNA polymerase III subunit gamma/tau helical lid" evidence="12">
    <location>
        <begin position="126"/>
        <end position="165"/>
    </location>
</feature>
<evidence type="ECO:0000256" key="2">
    <source>
        <dbReference type="ARBA" id="ARBA00022679"/>
    </source>
</evidence>
<accession>U1LMI2</accession>
<dbReference type="eggNOG" id="COG3468">
    <property type="taxonomic scope" value="Bacteria"/>
</dbReference>
<keyword evidence="4 9" id="KW-0235">DNA replication</keyword>
<keyword evidence="5" id="KW-0479">Metal-binding</keyword>
<keyword evidence="7" id="KW-0862">Zinc</keyword>
<dbReference type="Pfam" id="PF22608">
    <property type="entry name" value="DNAX_ATPase_lid"/>
    <property type="match status" value="1"/>
</dbReference>
<evidence type="ECO:0000256" key="7">
    <source>
        <dbReference type="ARBA" id="ARBA00022833"/>
    </source>
</evidence>
<dbReference type="GO" id="GO:0003677">
    <property type="term" value="F:DNA binding"/>
    <property type="evidence" value="ECO:0007669"/>
    <property type="project" value="InterPro"/>
</dbReference>
<dbReference type="Proteomes" id="UP000004816">
    <property type="component" value="Unassembled WGS sequence"/>
</dbReference>
<dbReference type="GO" id="GO:0009360">
    <property type="term" value="C:DNA polymerase III complex"/>
    <property type="evidence" value="ECO:0007669"/>
    <property type="project" value="InterPro"/>
</dbReference>
<feature type="compositionally biased region" description="Low complexity" evidence="10">
    <location>
        <begin position="538"/>
        <end position="557"/>
    </location>
</feature>
<keyword evidence="6 9" id="KW-0547">Nucleotide-binding</keyword>
<proteinExistence type="inferred from homology"/>
<name>U1LMI2_SEGRC</name>
<dbReference type="eggNOG" id="COG2812">
    <property type="taxonomic scope" value="Bacteria"/>
</dbReference>
<dbReference type="Gene3D" id="3.40.50.300">
    <property type="entry name" value="P-loop containing nucleotide triphosphate hydrolases"/>
    <property type="match status" value="1"/>
</dbReference>
<feature type="region of interest" description="Disordered" evidence="10">
    <location>
        <begin position="323"/>
        <end position="407"/>
    </location>
</feature>
<evidence type="ECO:0000259" key="12">
    <source>
        <dbReference type="Pfam" id="PF22608"/>
    </source>
</evidence>
<evidence type="ECO:0000256" key="4">
    <source>
        <dbReference type="ARBA" id="ARBA00022705"/>
    </source>
</evidence>
<dbReference type="PANTHER" id="PTHR11669">
    <property type="entry name" value="REPLICATION FACTOR C / DNA POLYMERASE III GAMMA-TAU SUBUNIT"/>
    <property type="match status" value="1"/>
</dbReference>
<feature type="region of interest" description="Disordered" evidence="10">
    <location>
        <begin position="485"/>
        <end position="568"/>
    </location>
</feature>
<dbReference type="EC" id="2.7.7.7" evidence="9"/>
<comment type="caution">
    <text evidence="13">The sequence shown here is derived from an EMBL/GenBank/DDBJ whole genome shotgun (WGS) entry which is preliminary data.</text>
</comment>
<dbReference type="PANTHER" id="PTHR11669:SF0">
    <property type="entry name" value="PROTEIN STICHEL-LIKE 2"/>
    <property type="match status" value="1"/>
</dbReference>
<evidence type="ECO:0000256" key="1">
    <source>
        <dbReference type="ARBA" id="ARBA00006360"/>
    </source>
</evidence>
<dbReference type="EMBL" id="ACZI02000003">
    <property type="protein sequence ID" value="ERG69156.1"/>
    <property type="molecule type" value="Genomic_DNA"/>
</dbReference>
<dbReference type="Gene3D" id="1.10.8.60">
    <property type="match status" value="1"/>
</dbReference>
<dbReference type="InterPro" id="IPR008921">
    <property type="entry name" value="DNA_pol3_clamp-load_cplx_C"/>
</dbReference>
<organism evidence="13 14">
    <name type="scientific">Segniliparus rugosus (strain ATCC BAA-974 / DSM 45345 / CCUG 50838 / CIP 108380 / JCM 13579 / CDC 945)</name>
    <dbReference type="NCBI Taxonomy" id="679197"/>
    <lineage>
        <taxon>Bacteria</taxon>
        <taxon>Bacillati</taxon>
        <taxon>Actinomycetota</taxon>
        <taxon>Actinomycetes</taxon>
        <taxon>Mycobacteriales</taxon>
        <taxon>Segniliparaceae</taxon>
        <taxon>Segniliparus</taxon>
    </lineage>
</organism>
<dbReference type="GO" id="GO:0003887">
    <property type="term" value="F:DNA-directed DNA polymerase activity"/>
    <property type="evidence" value="ECO:0007669"/>
    <property type="project" value="UniProtKB-KW"/>
</dbReference>
<evidence type="ECO:0000256" key="10">
    <source>
        <dbReference type="SAM" id="MobiDB-lite"/>
    </source>
</evidence>
<keyword evidence="14" id="KW-1185">Reference proteome</keyword>
<evidence type="ECO:0000256" key="8">
    <source>
        <dbReference type="ARBA" id="ARBA00022840"/>
    </source>
</evidence>
<evidence type="ECO:0000313" key="13">
    <source>
        <dbReference type="EMBL" id="ERG69156.1"/>
    </source>
</evidence>
<feature type="compositionally biased region" description="Pro residues" evidence="10">
    <location>
        <begin position="489"/>
        <end position="502"/>
    </location>
</feature>